<accession>A0A8S5UK52</accession>
<sequence length="37" mass="4615">MITLLVLIHNKLCNFRQVRFRDRIRKRYVRKPSNICI</sequence>
<evidence type="ECO:0000313" key="1">
    <source>
        <dbReference type="EMBL" id="DAF94819.1"/>
    </source>
</evidence>
<name>A0A8S5UK52_9CAUD</name>
<organism evidence="1">
    <name type="scientific">Myoviridae sp. ctTrm2</name>
    <dbReference type="NCBI Taxonomy" id="2825114"/>
    <lineage>
        <taxon>Viruses</taxon>
        <taxon>Duplodnaviria</taxon>
        <taxon>Heunggongvirae</taxon>
        <taxon>Uroviricota</taxon>
        <taxon>Caudoviricetes</taxon>
    </lineage>
</organism>
<dbReference type="EMBL" id="BK016097">
    <property type="protein sequence ID" value="DAF94819.1"/>
    <property type="molecule type" value="Genomic_DNA"/>
</dbReference>
<protein>
    <submittedName>
        <fullName evidence="1">Uncharacterized protein</fullName>
    </submittedName>
</protein>
<proteinExistence type="predicted"/>
<reference evidence="1" key="1">
    <citation type="journal article" date="2021" name="Proc. Natl. Acad. Sci. U.S.A.">
        <title>A Catalog of Tens of Thousands of Viruses from Human Metagenomes Reveals Hidden Associations with Chronic Diseases.</title>
        <authorList>
            <person name="Tisza M.J."/>
            <person name="Buck C.B."/>
        </authorList>
    </citation>
    <scope>NUCLEOTIDE SEQUENCE</scope>
    <source>
        <strain evidence="1">CtTrm2</strain>
    </source>
</reference>